<dbReference type="AlphaFoldDB" id="A0A0S6YZ36"/>
<proteinExistence type="predicted"/>
<reference evidence="1" key="1">
    <citation type="submission" date="2015-03" db="EMBL/GenBank/DDBJ databases">
        <title>Draft genome sequence of Mizugakiibacter sediminis skMP5.</title>
        <authorList>
            <person name="Watanabe T."/>
            <person name="Kojima H."/>
            <person name="Fukui M."/>
        </authorList>
    </citation>
    <scope>NUCLEOTIDE SEQUENCE</scope>
    <source>
        <strain evidence="1">SkMP5</strain>
    </source>
</reference>
<protein>
    <submittedName>
        <fullName evidence="1">Exodeoxyribonuclease VII large subunit</fullName>
    </submittedName>
</protein>
<gene>
    <name evidence="1" type="ORF">MBSD_0585</name>
</gene>
<evidence type="ECO:0000313" key="1">
    <source>
        <dbReference type="EMBL" id="GAN44068.1"/>
    </source>
</evidence>
<dbReference type="EMBL" id="DF952378">
    <property type="protein sequence ID" value="GAN44068.1"/>
    <property type="molecule type" value="Genomic_DNA"/>
</dbReference>
<sequence length="48" mass="5066">MATLERGYAILFDAQGRVLRSVAAADVGDALRARLADGELHLAVRAKG</sequence>
<organism evidence="1">
    <name type="scientific">Mizugakiibacter sediminis</name>
    <dbReference type="NCBI Taxonomy" id="1475481"/>
    <lineage>
        <taxon>Bacteria</taxon>
        <taxon>Pseudomonadati</taxon>
        <taxon>Pseudomonadota</taxon>
        <taxon>Gammaproteobacteria</taxon>
        <taxon>Lysobacterales</taxon>
        <taxon>Rhodanobacteraceae</taxon>
        <taxon>Mizugakiibacter</taxon>
    </lineage>
</organism>
<dbReference type="HOGENOM" id="CLU_3154937_0_0_6"/>
<accession>A0A0S6YZ36</accession>
<name>A0A0S6YZ36_9GAMM</name>